<feature type="transmembrane region" description="Helical" evidence="1">
    <location>
        <begin position="58"/>
        <end position="80"/>
    </location>
</feature>
<proteinExistence type="predicted"/>
<dbReference type="AlphaFoldDB" id="A0A0V8RWS8"/>
<dbReference type="GO" id="GO:0005886">
    <property type="term" value="C:plasma membrane"/>
    <property type="evidence" value="ECO:0007669"/>
    <property type="project" value="TreeGrafter"/>
</dbReference>
<protein>
    <recommendedName>
        <fullName evidence="4">DUF340 domain-containing protein</fullName>
    </recommendedName>
</protein>
<dbReference type="STRING" id="2309.CF15_07305"/>
<keyword evidence="3" id="KW-1185">Reference proteome</keyword>
<dbReference type="Pfam" id="PF03956">
    <property type="entry name" value="Lys_export"/>
    <property type="match status" value="1"/>
</dbReference>
<evidence type="ECO:0000313" key="2">
    <source>
        <dbReference type="EMBL" id="KSW12518.1"/>
    </source>
</evidence>
<evidence type="ECO:0000313" key="3">
    <source>
        <dbReference type="Proteomes" id="UP000053352"/>
    </source>
</evidence>
<name>A0A0V8RWS8_PYROC</name>
<reference evidence="2 3" key="1">
    <citation type="submission" date="2015-11" db="EMBL/GenBank/DDBJ databases">
        <title>Genome sequence of Pyrodictium occultum PL-19, a marine hyperthermophilic archaeon isolated from Volcano, Italy.</title>
        <authorList>
            <person name="Utturkar S."/>
            <person name="Huber H."/>
            <person name="Leptihn S."/>
            <person name="Brown S."/>
            <person name="Stetter K.O."/>
            <person name="Podar M."/>
        </authorList>
    </citation>
    <scope>NUCLEOTIDE SEQUENCE [LARGE SCALE GENOMIC DNA]</scope>
    <source>
        <strain evidence="2 3">PL-19</strain>
    </source>
</reference>
<feature type="transmembrane region" description="Helical" evidence="1">
    <location>
        <begin position="134"/>
        <end position="156"/>
    </location>
</feature>
<dbReference type="GO" id="GO:0015661">
    <property type="term" value="F:L-lysine efflux transmembrane transporter activity"/>
    <property type="evidence" value="ECO:0007669"/>
    <property type="project" value="InterPro"/>
</dbReference>
<dbReference type="PANTHER" id="PTHR35804">
    <property type="entry name" value="LYSINE EXPORTER LYSO"/>
    <property type="match status" value="1"/>
</dbReference>
<comment type="caution">
    <text evidence="2">The sequence shown here is derived from an EMBL/GenBank/DDBJ whole genome shotgun (WGS) entry which is preliminary data.</text>
</comment>
<evidence type="ECO:0000256" key="1">
    <source>
        <dbReference type="SAM" id="Phobius"/>
    </source>
</evidence>
<feature type="transmembrane region" description="Helical" evidence="1">
    <location>
        <begin position="177"/>
        <end position="196"/>
    </location>
</feature>
<keyword evidence="1" id="KW-0472">Membrane</keyword>
<sequence length="228" mass="22196">MGPWGTPLEGVPARQRLHAQGAAGVAERPPLPQPAATLLVLLAGVAAGYAGLRAPEGLVEPLLAALILAAGVAVGGQLPAQEARLAQAASRGLLLAASTMAASASASAALAAFTGTMPPGAAAALGAAAGWYSLAGPALAAVDPVYGLVAFLANLAREAMHLAFYPALARRGLRVEGIAVGGATTMDTGLPVVALHGGPYEAAVALVHGVVITLVAPAVVPLLAAAGR</sequence>
<keyword evidence="1" id="KW-0812">Transmembrane</keyword>
<feature type="transmembrane region" description="Helical" evidence="1">
    <location>
        <begin position="202"/>
        <end position="226"/>
    </location>
</feature>
<evidence type="ECO:0008006" key="4">
    <source>
        <dbReference type="Google" id="ProtNLM"/>
    </source>
</evidence>
<dbReference type="InterPro" id="IPR005642">
    <property type="entry name" value="LysO"/>
</dbReference>
<gene>
    <name evidence="2" type="ORF">CF15_07305</name>
</gene>
<organism evidence="2 3">
    <name type="scientific">Pyrodictium occultum</name>
    <dbReference type="NCBI Taxonomy" id="2309"/>
    <lineage>
        <taxon>Archaea</taxon>
        <taxon>Thermoproteota</taxon>
        <taxon>Thermoprotei</taxon>
        <taxon>Desulfurococcales</taxon>
        <taxon>Pyrodictiaceae</taxon>
        <taxon>Pyrodictium</taxon>
    </lineage>
</organism>
<dbReference type="Proteomes" id="UP000053352">
    <property type="component" value="Unassembled WGS sequence"/>
</dbReference>
<dbReference type="PANTHER" id="PTHR35804:SF1">
    <property type="entry name" value="LYSINE EXPORTER LYSO"/>
    <property type="match status" value="1"/>
</dbReference>
<accession>A0A0V8RWS8</accession>
<feature type="transmembrane region" description="Helical" evidence="1">
    <location>
        <begin position="92"/>
        <end position="114"/>
    </location>
</feature>
<keyword evidence="1" id="KW-1133">Transmembrane helix</keyword>
<dbReference type="EMBL" id="LNTB01000001">
    <property type="protein sequence ID" value="KSW12518.1"/>
    <property type="molecule type" value="Genomic_DNA"/>
</dbReference>